<dbReference type="HOGENOM" id="CLU_079080_0_0_0"/>
<dbReference type="KEGG" id="sus:Acid_1238"/>
<evidence type="ECO:0008006" key="4">
    <source>
        <dbReference type="Google" id="ProtNLM"/>
    </source>
</evidence>
<dbReference type="OrthoDB" id="9838518at2"/>
<dbReference type="STRING" id="234267.Acid_1238"/>
<sequence length="251" mass="27098" precursor="true">MKNILIALYVCLPVAAAAQQPAFEVASVKPSNYQGGPLRVTSRIGADGIDFSNVTPRLCIQRAYGVKPYQLSGPEWINTERYMIVAKAAGALPEDTILLMLQTLLAERFKLAFHREPKEMTVYALVVSKNGPKLKEATGEGPTQIAPDGREIVFERASMGLLAGTVARSVDRPVIDATGLKGLYNFKLAWSNDDRPRPNSGAAAGTVDASDPDDAPSIFTALQERLGLKLESRKAPVDVLVIDHIEKPSGN</sequence>
<accession>Q029P4</accession>
<protein>
    <recommendedName>
        <fullName evidence="4">TIGR03435 family protein</fullName>
    </recommendedName>
</protein>
<feature type="signal peptide" evidence="2">
    <location>
        <begin position="1"/>
        <end position="18"/>
    </location>
</feature>
<proteinExistence type="predicted"/>
<evidence type="ECO:0000256" key="1">
    <source>
        <dbReference type="SAM" id="MobiDB-lite"/>
    </source>
</evidence>
<evidence type="ECO:0000313" key="3">
    <source>
        <dbReference type="EMBL" id="ABJ82232.1"/>
    </source>
</evidence>
<dbReference type="NCBIfam" id="TIGR03435">
    <property type="entry name" value="Soli_TIGR03435"/>
    <property type="match status" value="1"/>
</dbReference>
<dbReference type="AlphaFoldDB" id="Q029P4"/>
<reference evidence="3" key="1">
    <citation type="submission" date="2006-10" db="EMBL/GenBank/DDBJ databases">
        <title>Complete sequence of Solibacter usitatus Ellin6076.</title>
        <authorList>
            <consortium name="US DOE Joint Genome Institute"/>
            <person name="Copeland A."/>
            <person name="Lucas S."/>
            <person name="Lapidus A."/>
            <person name="Barry K."/>
            <person name="Detter J.C."/>
            <person name="Glavina del Rio T."/>
            <person name="Hammon N."/>
            <person name="Israni S."/>
            <person name="Dalin E."/>
            <person name="Tice H."/>
            <person name="Pitluck S."/>
            <person name="Thompson L.S."/>
            <person name="Brettin T."/>
            <person name="Bruce D."/>
            <person name="Han C."/>
            <person name="Tapia R."/>
            <person name="Gilna P."/>
            <person name="Schmutz J."/>
            <person name="Larimer F."/>
            <person name="Land M."/>
            <person name="Hauser L."/>
            <person name="Kyrpides N."/>
            <person name="Mikhailova N."/>
            <person name="Janssen P.H."/>
            <person name="Kuske C.R."/>
            <person name="Richardson P."/>
        </authorList>
    </citation>
    <scope>NUCLEOTIDE SEQUENCE</scope>
    <source>
        <strain evidence="3">Ellin6076</strain>
    </source>
</reference>
<name>Q029P4_SOLUE</name>
<dbReference type="InParanoid" id="Q029P4"/>
<gene>
    <name evidence="3" type="ordered locus">Acid_1238</name>
</gene>
<keyword evidence="2" id="KW-0732">Signal</keyword>
<dbReference type="Pfam" id="PF12543">
    <property type="entry name" value="DUF3738"/>
    <property type="match status" value="1"/>
</dbReference>
<dbReference type="eggNOG" id="COG4219">
    <property type="taxonomic scope" value="Bacteria"/>
</dbReference>
<feature type="chain" id="PRO_5004163947" description="TIGR03435 family protein" evidence="2">
    <location>
        <begin position="19"/>
        <end position="251"/>
    </location>
</feature>
<dbReference type="InterPro" id="IPR017801">
    <property type="entry name" value="DUF3738"/>
</dbReference>
<evidence type="ECO:0000256" key="2">
    <source>
        <dbReference type="SAM" id="SignalP"/>
    </source>
</evidence>
<organism evidence="3">
    <name type="scientific">Solibacter usitatus (strain Ellin6076)</name>
    <dbReference type="NCBI Taxonomy" id="234267"/>
    <lineage>
        <taxon>Bacteria</taxon>
        <taxon>Pseudomonadati</taxon>
        <taxon>Acidobacteriota</taxon>
        <taxon>Terriglobia</taxon>
        <taxon>Bryobacterales</taxon>
        <taxon>Solibacteraceae</taxon>
        <taxon>Candidatus Solibacter</taxon>
    </lineage>
</organism>
<feature type="region of interest" description="Disordered" evidence="1">
    <location>
        <begin position="195"/>
        <end position="216"/>
    </location>
</feature>
<dbReference type="EMBL" id="CP000473">
    <property type="protein sequence ID" value="ABJ82232.1"/>
    <property type="molecule type" value="Genomic_DNA"/>
</dbReference>